<organism evidence="1 2">
    <name type="scientific">Methanobacterium formicicum (strain DSM 3637 / PP1)</name>
    <dbReference type="NCBI Taxonomy" id="1204725"/>
    <lineage>
        <taxon>Archaea</taxon>
        <taxon>Methanobacteriati</taxon>
        <taxon>Methanobacteriota</taxon>
        <taxon>Methanomada group</taxon>
        <taxon>Methanobacteria</taxon>
        <taxon>Methanobacteriales</taxon>
        <taxon>Methanobacteriaceae</taxon>
        <taxon>Methanobacterium</taxon>
    </lineage>
</organism>
<comment type="caution">
    <text evidence="1">The sequence shown here is derived from an EMBL/GenBank/DDBJ whole genome shotgun (WGS) entry which is preliminary data.</text>
</comment>
<dbReference type="AlphaFoldDB" id="K2RTZ4"/>
<evidence type="ECO:0000313" key="2">
    <source>
        <dbReference type="Proteomes" id="UP000007360"/>
    </source>
</evidence>
<protein>
    <recommendedName>
        <fullName evidence="3">DUF2119 domain-containing protein</fullName>
    </recommendedName>
</protein>
<accession>K2RTZ4</accession>
<dbReference type="InterPro" id="IPR019218">
    <property type="entry name" value="DUF2119"/>
</dbReference>
<dbReference type="Pfam" id="PF09892">
    <property type="entry name" value="DUF2119"/>
    <property type="match status" value="1"/>
</dbReference>
<proteinExistence type="predicted"/>
<keyword evidence="2" id="KW-1185">Reference proteome</keyword>
<name>K2RTZ4_METFP</name>
<dbReference type="PATRIC" id="fig|1204725.3.peg.966"/>
<gene>
    <name evidence="1" type="ORF">A994_04820</name>
</gene>
<dbReference type="OrthoDB" id="70832at2157"/>
<dbReference type="Proteomes" id="UP000007360">
    <property type="component" value="Unassembled WGS sequence"/>
</dbReference>
<reference evidence="1 2" key="1">
    <citation type="journal article" date="2012" name="J. Bacteriol.">
        <title>Draft genome sequence of Methanobacterium formicicum DSM 3637, an archaebacterium isolated from the methane producer amoeba Pelomyxa palustris.</title>
        <authorList>
            <person name="Gutierrez G."/>
        </authorList>
    </citation>
    <scope>NUCLEOTIDE SEQUENCE [LARGE SCALE GENOMIC DNA]</scope>
    <source>
        <strain evidence="2">DSM 3637 / PP1</strain>
    </source>
</reference>
<sequence length="265" mass="30446">MVMDFFKRIGVNKGTSRLFVGGIHGKESLTTIRIIEAANDIQVTEGYLELCNMPPSPYLSTLNPLYYLSLAGSRLIDLVMKNQPSIYLEIHCYRPDNYPKLTREDRKEVFGVPGLVELENGVLIGSISPFARSNFFDLNDFPFTLEVPCDPSSKSLQTCISFMEILAGSSNRLEIMEKLKKIYPEQVERLDNYFKDYSLNFHLAFQEIKQRAPETDLKDFNDLNELIVDVIEKGNFKVNPKQIKQLEGAFLIFNEYNSFKCNKRP</sequence>
<evidence type="ECO:0008006" key="3">
    <source>
        <dbReference type="Google" id="ProtNLM"/>
    </source>
</evidence>
<evidence type="ECO:0000313" key="1">
    <source>
        <dbReference type="EMBL" id="EKF86250.1"/>
    </source>
</evidence>
<dbReference type="EMBL" id="AMPO01000003">
    <property type="protein sequence ID" value="EKF86250.1"/>
    <property type="molecule type" value="Genomic_DNA"/>
</dbReference>